<protein>
    <submittedName>
        <fullName evidence="1">PhnI protein</fullName>
    </submittedName>
</protein>
<dbReference type="InterPro" id="IPR008773">
    <property type="entry name" value="PhnI"/>
</dbReference>
<dbReference type="EMBL" id="PEBX01000018">
    <property type="protein sequence ID" value="PTQ56813.1"/>
    <property type="molecule type" value="Genomic_DNA"/>
</dbReference>
<dbReference type="Pfam" id="PF05861">
    <property type="entry name" value="PhnI"/>
    <property type="match status" value="1"/>
</dbReference>
<comment type="caution">
    <text evidence="1">The sequence shown here is derived from an EMBL/GenBank/DDBJ whole genome shotgun (WGS) entry which is preliminary data.</text>
</comment>
<evidence type="ECO:0000313" key="2">
    <source>
        <dbReference type="Proteomes" id="UP000244338"/>
    </source>
</evidence>
<gene>
    <name evidence="1" type="ORF">BSOLF_2615</name>
</gene>
<name>A0A2R6Y2D5_9BACL</name>
<evidence type="ECO:0000313" key="1">
    <source>
        <dbReference type="EMBL" id="PTQ56813.1"/>
    </source>
</evidence>
<organism evidence="1 2">
    <name type="scientific">Candidatus Carbonibacillus altaicus</name>
    <dbReference type="NCBI Taxonomy" id="2163959"/>
    <lineage>
        <taxon>Bacteria</taxon>
        <taxon>Bacillati</taxon>
        <taxon>Bacillota</taxon>
        <taxon>Bacilli</taxon>
        <taxon>Bacillales</taxon>
        <taxon>Candidatus Carbonibacillus</taxon>
    </lineage>
</organism>
<dbReference type="GO" id="GO:0019634">
    <property type="term" value="P:organic phosphonate metabolic process"/>
    <property type="evidence" value="ECO:0007669"/>
    <property type="project" value="InterPro"/>
</dbReference>
<dbReference type="PIRSF" id="PIRSF007313">
    <property type="entry name" value="PhnI"/>
    <property type="match status" value="1"/>
</dbReference>
<dbReference type="AlphaFoldDB" id="A0A2R6Y2D5"/>
<proteinExistence type="predicted"/>
<dbReference type="Proteomes" id="UP000244338">
    <property type="component" value="Unassembled WGS sequence"/>
</dbReference>
<accession>A0A2R6Y2D5</accession>
<reference evidence="2" key="1">
    <citation type="journal article" date="2018" name="Sci. Rep.">
        <title>Lignite coal burning seam in the remote Altai Mountains harbors a hydrogen-driven thermophilic microbial community.</title>
        <authorList>
            <person name="Kadnikov V.V."/>
            <person name="Mardanov A.V."/>
            <person name="Ivasenko D.A."/>
            <person name="Antsiferov D.V."/>
            <person name="Beletsky A.V."/>
            <person name="Karnachuk O.V."/>
            <person name="Ravin N.V."/>
        </authorList>
    </citation>
    <scope>NUCLEOTIDE SEQUENCE [LARGE SCALE GENOMIC DNA]</scope>
</reference>
<sequence length="376" mass="41588">MGYVATIGGEIAIEEALKRLTYERLKDERSLATQDMIAGMPRLIDIIMSEASLYDRPLAAIALKQAQGLPEEAVFLLRAYRSTLPRLATTQPLQPSSMTTIRRISASFKEIPGGQFLGGTPDYTHRLLDQKLAEETHADAQKFVAAYRAQCEEGFDPTHDRIDTNPLIFPEKVHAMLPSIQAVKKVGSPRNAFIDLTREPPKFPLPRSGRLQLLTRGQTGAVIAFAYALQRSFGELHPTVGELRVGQLTLTVPSPWPDETEGDDAYTIGDILVTEVETFFPTANLHGSGEKEHALAIGYGFCFGQNESKAIAMSMLDFALRHPHPEYPSTQEEFVLYHIDTLEASGFIAHLKLPHYVTFASLIDTLSKGEEKGHDA</sequence>